<evidence type="ECO:0000259" key="1">
    <source>
        <dbReference type="SMART" id="SM00943"/>
    </source>
</evidence>
<evidence type="ECO:0000313" key="2">
    <source>
        <dbReference type="EMBL" id="AWN43269.1"/>
    </source>
</evidence>
<dbReference type="RefSeq" id="WP_109893911.1">
    <property type="nucleotide sequence ID" value="NZ_CP029550.1"/>
</dbReference>
<dbReference type="CDD" id="cd04859">
    <property type="entry name" value="Prim_Pol"/>
    <property type="match status" value="1"/>
</dbReference>
<dbReference type="EMBL" id="CP029550">
    <property type="protein sequence ID" value="AWN43269.1"/>
    <property type="molecule type" value="Genomic_DNA"/>
</dbReference>
<dbReference type="OrthoDB" id="1496333at2"/>
<dbReference type="InterPro" id="IPR015330">
    <property type="entry name" value="DNA_primase/pol_bifunc_N"/>
</dbReference>
<organism evidence="2 3">
    <name type="scientific">Methylobacterium durans</name>
    <dbReference type="NCBI Taxonomy" id="2202825"/>
    <lineage>
        <taxon>Bacteria</taxon>
        <taxon>Pseudomonadati</taxon>
        <taxon>Pseudomonadota</taxon>
        <taxon>Alphaproteobacteria</taxon>
        <taxon>Hyphomicrobiales</taxon>
        <taxon>Methylobacteriaceae</taxon>
        <taxon>Methylobacterium</taxon>
    </lineage>
</organism>
<dbReference type="KEGG" id="mets:DK389_25655"/>
<dbReference type="Pfam" id="PF13481">
    <property type="entry name" value="AAA_25"/>
    <property type="match status" value="1"/>
</dbReference>
<keyword evidence="3" id="KW-1185">Reference proteome</keyword>
<accession>A0A2U8WB52</accession>
<reference evidence="3" key="1">
    <citation type="submission" date="2018-05" db="EMBL/GenBank/DDBJ databases">
        <title>Complete Genome Sequence of Methylobacterium sp. 17SD2-17.</title>
        <authorList>
            <person name="Srinivasan S."/>
        </authorList>
    </citation>
    <scope>NUCLEOTIDE SEQUENCE [LARGE SCALE GENOMIC DNA]</scope>
    <source>
        <strain evidence="3">17SD2-17</strain>
    </source>
</reference>
<dbReference type="Pfam" id="PF09250">
    <property type="entry name" value="Prim-Pol"/>
    <property type="match status" value="1"/>
</dbReference>
<name>A0A2U8WB52_9HYPH</name>
<dbReference type="SUPFAM" id="SSF56747">
    <property type="entry name" value="Prim-pol domain"/>
    <property type="match status" value="1"/>
</dbReference>
<gene>
    <name evidence="2" type="ORF">DK389_25655</name>
</gene>
<dbReference type="AlphaFoldDB" id="A0A2U8WB52"/>
<dbReference type="Gene3D" id="3.40.50.300">
    <property type="entry name" value="P-loop containing nucleotide triphosphate hydrolases"/>
    <property type="match status" value="1"/>
</dbReference>
<evidence type="ECO:0000313" key="3">
    <source>
        <dbReference type="Proteomes" id="UP000245926"/>
    </source>
</evidence>
<dbReference type="Proteomes" id="UP000245926">
    <property type="component" value="Chromosome"/>
</dbReference>
<dbReference type="InterPro" id="IPR027417">
    <property type="entry name" value="P-loop_NTPase"/>
</dbReference>
<proteinExistence type="predicted"/>
<feature type="domain" description="DNA primase/polymerase bifunctional N-terminal" evidence="1">
    <location>
        <begin position="19"/>
        <end position="190"/>
    </location>
</feature>
<dbReference type="SMART" id="SM00943">
    <property type="entry name" value="Prim-Pol"/>
    <property type="match status" value="1"/>
</dbReference>
<dbReference type="SUPFAM" id="SSF52540">
    <property type="entry name" value="P-loop containing nucleoside triphosphate hydrolases"/>
    <property type="match status" value="1"/>
</dbReference>
<sequence>MTVLSPKPAAALSPNALVALAWARQGFPVFPCRSGLEPGGKPKTPIGRWQNETTTDEATILRWWSLWPNALVGLRPLGLVVIDCDRAKREGANDGVVAWTELGLRHGFDGVSAMSVDTPSGGEHHYFRQPSGLLLGNSTGALPRGIDVRGNTEGYVIAPGSVMPDGRAYRYRSGPDLLRSAPVSALPELPPAAVGLIRSKATLSPVDTNITRLPDPVRPPPPLPKSWADLDLTNVRIWTGESVWEADDCQSMDERRGRALLTCCADELAAVQPGGRGQKAHAISYRVGRWVGSGAIAYPEALQALVRACERNGLSQKDGAARVQTAVARALTRGAQKPVPLPPLSSDLSPLLEGQSLLGQEVDPLEIEPDAPECASRADTRWRTWGDAPAAPREMLVKGVLPRRGVAQLVAAQFTGKSALALRLAAHIASGEPFFGSKVSATGGTLWFAFEAEDEMQPRLEALRCEGLIGSTAPVAWIADDLVALLSPEGEQRFRVDVAEGRNRLARAFDVPLRLIVIDTAAASAGWTDENSNAEGQRYMCILSDIAKEFDCLVLCIDHLGKAGAERGTRGSSAKDGAADARLMLTTESGTLMLTLDKLRGGKKGPVGAFRLRSIQLGLDEDGDPQEAVIAEPLGVSSKMRKPPGAGELRILDAVEELKKGGATIAREALRAAYLAKGGNPESFRRDLRKAEAAGFLELKDAEANE</sequence>
<protein>
    <recommendedName>
        <fullName evidence="1">DNA primase/polymerase bifunctional N-terminal domain-containing protein</fullName>
    </recommendedName>
</protein>